<comment type="caution">
    <text evidence="4">The sequence shown here is derived from an EMBL/GenBank/DDBJ whole genome shotgun (WGS) entry which is preliminary data.</text>
</comment>
<proteinExistence type="predicted"/>
<evidence type="ECO:0000313" key="4">
    <source>
        <dbReference type="EMBL" id="KAB8134749.1"/>
    </source>
</evidence>
<dbReference type="OrthoDB" id="2678751at2"/>
<organism evidence="4 5">
    <name type="scientific">Gracilibacillus oryzae</name>
    <dbReference type="NCBI Taxonomy" id="1672701"/>
    <lineage>
        <taxon>Bacteria</taxon>
        <taxon>Bacillati</taxon>
        <taxon>Bacillota</taxon>
        <taxon>Bacilli</taxon>
        <taxon>Bacillales</taxon>
        <taxon>Bacillaceae</taxon>
        <taxon>Gracilibacillus</taxon>
    </lineage>
</organism>
<dbReference type="Gene3D" id="3.10.20.420">
    <property type="entry name" value="Bypass-of-forespore C, N-terminal domain"/>
    <property type="match status" value="1"/>
</dbReference>
<dbReference type="RefSeq" id="WP_153403487.1">
    <property type="nucleotide sequence ID" value="NZ_ML762430.1"/>
</dbReference>
<feature type="domain" description="Bypass-of-forespore C N-terminal" evidence="3">
    <location>
        <begin position="47"/>
        <end position="96"/>
    </location>
</feature>
<feature type="transmembrane region" description="Helical" evidence="1">
    <location>
        <begin position="6"/>
        <end position="24"/>
    </location>
</feature>
<dbReference type="InterPro" id="IPR038117">
    <property type="entry name" value="BofC_C_sf"/>
</dbReference>
<keyword evidence="1" id="KW-0812">Transmembrane</keyword>
<dbReference type="EMBL" id="WEID01000054">
    <property type="protein sequence ID" value="KAB8134749.1"/>
    <property type="molecule type" value="Genomic_DNA"/>
</dbReference>
<dbReference type="InterPro" id="IPR038118">
    <property type="entry name" value="BOFC_N_sf"/>
</dbReference>
<dbReference type="InterPro" id="IPR015071">
    <property type="entry name" value="BOFC_N"/>
</dbReference>
<dbReference type="InterPro" id="IPR015050">
    <property type="entry name" value="BofC_C"/>
</dbReference>
<reference evidence="4 5" key="1">
    <citation type="submission" date="2019-10" db="EMBL/GenBank/DDBJ databases">
        <title>Gracilibacillus sp. nov. isolated from rice seeds.</title>
        <authorList>
            <person name="He S."/>
        </authorList>
    </citation>
    <scope>NUCLEOTIDE SEQUENCE [LARGE SCALE GENOMIC DNA]</scope>
    <source>
        <strain evidence="4 5">TD8</strain>
    </source>
</reference>
<evidence type="ECO:0000259" key="3">
    <source>
        <dbReference type="Pfam" id="PF08977"/>
    </source>
</evidence>
<accession>A0A7C8GTU1</accession>
<evidence type="ECO:0000256" key="1">
    <source>
        <dbReference type="SAM" id="Phobius"/>
    </source>
</evidence>
<dbReference type="Pfam" id="PF08977">
    <property type="entry name" value="BOFC_N"/>
    <property type="match status" value="1"/>
</dbReference>
<dbReference type="Pfam" id="PF08955">
    <property type="entry name" value="BofC_C"/>
    <property type="match status" value="1"/>
</dbReference>
<name>A0A7C8GTU1_9BACI</name>
<keyword evidence="1" id="KW-0472">Membrane</keyword>
<dbReference type="Proteomes" id="UP000480246">
    <property type="component" value="Unassembled WGS sequence"/>
</dbReference>
<dbReference type="Gene3D" id="3.30.70.1740">
    <property type="entry name" value="Bypass-of-forespore C, C-terminal domain"/>
    <property type="match status" value="1"/>
</dbReference>
<keyword evidence="1" id="KW-1133">Transmembrane helix</keyword>
<evidence type="ECO:0000259" key="2">
    <source>
        <dbReference type="Pfam" id="PF08955"/>
    </source>
</evidence>
<feature type="domain" description="Bypass of forespore C C-terminal" evidence="2">
    <location>
        <begin position="99"/>
        <end position="170"/>
    </location>
</feature>
<sequence>MHKLWLLLNGLVVVICCLYFLNLNDSSMEAKQDKEVADVMSYEPLTIDVMLEKEYIDGQIDVTKVKETITSMEDFWAYYEDWQLMEQKQGFIRFRKEVNDISPYVKTYGYFGIRDGILTIFEGVPVNEAVINSFFHIDTKELESHLLKDLMNGIKIDTKEDYERVLETYRNYHQSEAVSS</sequence>
<keyword evidence="5" id="KW-1185">Reference proteome</keyword>
<protein>
    <submittedName>
        <fullName evidence="4">Regulator</fullName>
    </submittedName>
</protein>
<gene>
    <name evidence="4" type="ORF">F9U64_11475</name>
</gene>
<dbReference type="AlphaFoldDB" id="A0A7C8GTU1"/>
<evidence type="ECO:0000313" key="5">
    <source>
        <dbReference type="Proteomes" id="UP000480246"/>
    </source>
</evidence>